<accession>A0A1Y1MTH4</accession>
<dbReference type="AlphaFoldDB" id="A0A1Y1MTH4"/>
<proteinExistence type="predicted"/>
<reference evidence="1" key="1">
    <citation type="journal article" date="2016" name="Sci. Rep.">
        <title>Molecular characterization of firefly nuptial gifts: a multi-omics approach sheds light on postcopulatory sexual selection.</title>
        <authorList>
            <person name="Al-Wathiqui N."/>
            <person name="Fallon T.R."/>
            <person name="South A."/>
            <person name="Weng J.K."/>
            <person name="Lewis S.M."/>
        </authorList>
    </citation>
    <scope>NUCLEOTIDE SEQUENCE</scope>
</reference>
<evidence type="ECO:0000313" key="1">
    <source>
        <dbReference type="EMBL" id="JAV88974.1"/>
    </source>
</evidence>
<name>A0A1Y1MTH4_PHOPY</name>
<organism evidence="1">
    <name type="scientific">Photinus pyralis</name>
    <name type="common">Common eastern firefly</name>
    <name type="synonym">Lampyris pyralis</name>
    <dbReference type="NCBI Taxonomy" id="7054"/>
    <lineage>
        <taxon>Eukaryota</taxon>
        <taxon>Metazoa</taxon>
        <taxon>Ecdysozoa</taxon>
        <taxon>Arthropoda</taxon>
        <taxon>Hexapoda</taxon>
        <taxon>Insecta</taxon>
        <taxon>Pterygota</taxon>
        <taxon>Neoptera</taxon>
        <taxon>Endopterygota</taxon>
        <taxon>Coleoptera</taxon>
        <taxon>Polyphaga</taxon>
        <taxon>Elateriformia</taxon>
        <taxon>Elateroidea</taxon>
        <taxon>Lampyridae</taxon>
        <taxon>Lampyrinae</taxon>
        <taxon>Photinus</taxon>
    </lineage>
</organism>
<sequence length="108" mass="12688">MANRLPMSLQFLPRAKQIEYIIYDQFKNDVNCLRSPNLEFRRTFGYSIWYHPMSIAWKDDHLASMPRQKEALPKKTISRDEIPLMPLTLMNTIKLYLSVFLMASGGFS</sequence>
<dbReference type="EMBL" id="GEZM01021494">
    <property type="protein sequence ID" value="JAV88974.1"/>
    <property type="molecule type" value="Transcribed_RNA"/>
</dbReference>
<protein>
    <submittedName>
        <fullName evidence="1">Uncharacterized protein</fullName>
    </submittedName>
</protein>